<reference evidence="3 4" key="1">
    <citation type="journal article" date="2010" name="Stand. Genomic Sci.">
        <title>Complete genome sequence of Arcobacter nitrofigilis type strain (CI).</title>
        <authorList>
            <person name="Pati A."/>
            <person name="Gronow S."/>
            <person name="Lapidus A."/>
            <person name="Copeland A."/>
            <person name="Glavina Del Rio T."/>
            <person name="Nolan M."/>
            <person name="Lucas S."/>
            <person name="Tice H."/>
            <person name="Cheng J.F."/>
            <person name="Han C."/>
            <person name="Chertkov O."/>
            <person name="Bruce D."/>
            <person name="Tapia R."/>
            <person name="Goodwin L."/>
            <person name="Pitluck S."/>
            <person name="Liolios K."/>
            <person name="Ivanova N."/>
            <person name="Mavromatis K."/>
            <person name="Chen A."/>
            <person name="Palaniappan K."/>
            <person name="Land M."/>
            <person name="Hauser L."/>
            <person name="Chang Y.J."/>
            <person name="Jeffries C.D."/>
            <person name="Detter J.C."/>
            <person name="Rohde M."/>
            <person name="Goker M."/>
            <person name="Bristow J."/>
            <person name="Eisen J.A."/>
            <person name="Markowitz V."/>
            <person name="Hugenholtz P."/>
            <person name="Klenk H.P."/>
            <person name="Kyrpides N.C."/>
        </authorList>
    </citation>
    <scope>NUCLEOTIDE SEQUENCE [LARGE SCALE GENOMIC DNA]</scope>
    <source>
        <strain evidence="4">ATCC 33309 / DSM 7299 / CCUG 15893 / LMG 7604 / NCTC 12251 / CI</strain>
    </source>
</reference>
<dbReference type="CDD" id="cd00085">
    <property type="entry name" value="HNHc"/>
    <property type="match status" value="1"/>
</dbReference>
<dbReference type="AlphaFoldDB" id="D5V0Y5"/>
<protein>
    <submittedName>
        <fullName evidence="3">HNH nuclease</fullName>
    </submittedName>
</protein>
<keyword evidence="1" id="KW-1133">Transmembrane helix</keyword>
<dbReference type="eggNOG" id="COG1403">
    <property type="taxonomic scope" value="Bacteria"/>
</dbReference>
<dbReference type="STRING" id="572480.Arnit_2296"/>
<dbReference type="Proteomes" id="UP000000939">
    <property type="component" value="Chromosome"/>
</dbReference>
<name>D5V0Y5_ARCNC</name>
<dbReference type="RefSeq" id="WP_013136092.1">
    <property type="nucleotide sequence ID" value="NC_014166.1"/>
</dbReference>
<dbReference type="InterPro" id="IPR002711">
    <property type="entry name" value="HNH"/>
</dbReference>
<dbReference type="OrthoDB" id="9802901at2"/>
<dbReference type="KEGG" id="ant:Arnit_2296"/>
<dbReference type="InterPro" id="IPR003615">
    <property type="entry name" value="HNH_nuc"/>
</dbReference>
<dbReference type="HOGENOM" id="CLU_1340959_0_0_7"/>
<keyword evidence="4" id="KW-1185">Reference proteome</keyword>
<proteinExistence type="predicted"/>
<organism evidence="3 4">
    <name type="scientific">Arcobacter nitrofigilis (strain ATCC 33309 / DSM 7299 / CCUG 15893 / LMG 7604 / NCTC 12251 / CI)</name>
    <name type="common">Campylobacter nitrofigilis</name>
    <dbReference type="NCBI Taxonomy" id="572480"/>
    <lineage>
        <taxon>Bacteria</taxon>
        <taxon>Pseudomonadati</taxon>
        <taxon>Campylobacterota</taxon>
        <taxon>Epsilonproteobacteria</taxon>
        <taxon>Campylobacterales</taxon>
        <taxon>Arcobacteraceae</taxon>
        <taxon>Arcobacter</taxon>
    </lineage>
</organism>
<accession>D5V0Y5</accession>
<dbReference type="EMBL" id="CP001999">
    <property type="protein sequence ID" value="ADG93947.1"/>
    <property type="molecule type" value="Genomic_DNA"/>
</dbReference>
<evidence type="ECO:0000313" key="4">
    <source>
        <dbReference type="Proteomes" id="UP000000939"/>
    </source>
</evidence>
<gene>
    <name evidence="3" type="ordered locus">Arnit_2296</name>
</gene>
<dbReference type="GO" id="GO:0003676">
    <property type="term" value="F:nucleic acid binding"/>
    <property type="evidence" value="ECO:0007669"/>
    <property type="project" value="InterPro"/>
</dbReference>
<dbReference type="GO" id="GO:0004519">
    <property type="term" value="F:endonuclease activity"/>
    <property type="evidence" value="ECO:0007669"/>
    <property type="project" value="InterPro"/>
</dbReference>
<dbReference type="SMART" id="SM00507">
    <property type="entry name" value="HNHc"/>
    <property type="match status" value="1"/>
</dbReference>
<evidence type="ECO:0000256" key="1">
    <source>
        <dbReference type="SAM" id="Phobius"/>
    </source>
</evidence>
<evidence type="ECO:0000259" key="2">
    <source>
        <dbReference type="SMART" id="SM00507"/>
    </source>
</evidence>
<dbReference type="GO" id="GO:0008270">
    <property type="term" value="F:zinc ion binding"/>
    <property type="evidence" value="ECO:0007669"/>
    <property type="project" value="InterPro"/>
</dbReference>
<dbReference type="Gene3D" id="1.10.30.50">
    <property type="match status" value="1"/>
</dbReference>
<feature type="transmembrane region" description="Helical" evidence="1">
    <location>
        <begin position="6"/>
        <end position="24"/>
    </location>
</feature>
<keyword evidence="1" id="KW-0472">Membrane</keyword>
<keyword evidence="1" id="KW-0812">Transmembrane</keyword>
<dbReference type="Pfam" id="PF01844">
    <property type="entry name" value="HNH"/>
    <property type="match status" value="1"/>
</dbReference>
<evidence type="ECO:0000313" key="3">
    <source>
        <dbReference type="EMBL" id="ADG93947.1"/>
    </source>
</evidence>
<sequence>MILGLDYIISSAIIIAFILPFYIYRKKIFKKYYVKNNISYFVHEVTIYLKDKYPKVNFDFSRINSIIRTNSYDQARILILEEMTKQFIELAFEKRTQKNIPKELLWASYEKESIPKNSTPNNLLRRKNFVIKRDNYKCNRCGKSIKIDTSMLLLIKDLDQGGTYHFENLSILCNDCNKIINSQAPEKLIKDLNIFNSMMRRYIK</sequence>
<feature type="domain" description="HNH nuclease" evidence="2">
    <location>
        <begin position="125"/>
        <end position="178"/>
    </location>
</feature>